<keyword evidence="4" id="KW-1185">Reference proteome</keyword>
<organism evidence="3 4">
    <name type="scientific">Mycena pura</name>
    <dbReference type="NCBI Taxonomy" id="153505"/>
    <lineage>
        <taxon>Eukaryota</taxon>
        <taxon>Fungi</taxon>
        <taxon>Dikarya</taxon>
        <taxon>Basidiomycota</taxon>
        <taxon>Agaricomycotina</taxon>
        <taxon>Agaricomycetes</taxon>
        <taxon>Agaricomycetidae</taxon>
        <taxon>Agaricales</taxon>
        <taxon>Marasmiineae</taxon>
        <taxon>Mycenaceae</taxon>
        <taxon>Mycena</taxon>
    </lineage>
</organism>
<feature type="transmembrane region" description="Helical" evidence="2">
    <location>
        <begin position="20"/>
        <end position="38"/>
    </location>
</feature>
<dbReference type="Gene3D" id="1.20.120.1760">
    <property type="match status" value="1"/>
</dbReference>
<dbReference type="Proteomes" id="UP001219525">
    <property type="component" value="Unassembled WGS sequence"/>
</dbReference>
<dbReference type="AlphaFoldDB" id="A0AAD6V879"/>
<accession>A0AAD6V879</accession>
<protein>
    <submittedName>
        <fullName evidence="3">Uncharacterized protein</fullName>
    </submittedName>
</protein>
<evidence type="ECO:0000313" key="3">
    <source>
        <dbReference type="EMBL" id="KAJ7202291.1"/>
    </source>
</evidence>
<name>A0AAD6V879_9AGAR</name>
<evidence type="ECO:0000313" key="4">
    <source>
        <dbReference type="Proteomes" id="UP001219525"/>
    </source>
</evidence>
<comment type="caution">
    <text evidence="3">The sequence shown here is derived from an EMBL/GenBank/DDBJ whole genome shotgun (WGS) entry which is preliminary data.</text>
</comment>
<feature type="compositionally biased region" description="Basic and acidic residues" evidence="1">
    <location>
        <begin position="250"/>
        <end position="260"/>
    </location>
</feature>
<keyword evidence="2" id="KW-0472">Membrane</keyword>
<feature type="transmembrane region" description="Helical" evidence="2">
    <location>
        <begin position="58"/>
        <end position="91"/>
    </location>
</feature>
<keyword evidence="2" id="KW-1133">Transmembrane helix</keyword>
<sequence length="260" mass="28428">MISYSTFTTAIMPMSFTQRIYCIVLAAFVFSFIAPFVLECNSQTAPFGAWLDTTRDWLMQGAATICFLYAFLWTYLWASLSLSWLVVSFVVSLARGTKWQWHFIRTPTSTSTPAALEGGTALTRDSGAAVEAPPTEPNEAELSANKVICLLSCIALACYEFDRQAVVSREKPLQDNADLVIRFLGEGLPAMNTLWISFALLKFFVWLPVRARPTAGAARSVEPVSESGETAQPGNGLFDGAHEAAGTNEKQAEDGKELSV</sequence>
<keyword evidence="2" id="KW-0812">Transmembrane</keyword>
<dbReference type="EMBL" id="JARJCW010000055">
    <property type="protein sequence ID" value="KAJ7202291.1"/>
    <property type="molecule type" value="Genomic_DNA"/>
</dbReference>
<gene>
    <name evidence="3" type="ORF">GGX14DRAFT_654117</name>
</gene>
<feature type="region of interest" description="Disordered" evidence="1">
    <location>
        <begin position="217"/>
        <end position="260"/>
    </location>
</feature>
<evidence type="ECO:0000256" key="2">
    <source>
        <dbReference type="SAM" id="Phobius"/>
    </source>
</evidence>
<evidence type="ECO:0000256" key="1">
    <source>
        <dbReference type="SAM" id="MobiDB-lite"/>
    </source>
</evidence>
<dbReference type="InterPro" id="IPR043130">
    <property type="entry name" value="CDP-OH_PTrfase_TM_dom"/>
</dbReference>
<proteinExistence type="predicted"/>
<reference evidence="3" key="1">
    <citation type="submission" date="2023-03" db="EMBL/GenBank/DDBJ databases">
        <title>Massive genome expansion in bonnet fungi (Mycena s.s.) driven by repeated elements and novel gene families across ecological guilds.</title>
        <authorList>
            <consortium name="Lawrence Berkeley National Laboratory"/>
            <person name="Harder C.B."/>
            <person name="Miyauchi S."/>
            <person name="Viragh M."/>
            <person name="Kuo A."/>
            <person name="Thoen E."/>
            <person name="Andreopoulos B."/>
            <person name="Lu D."/>
            <person name="Skrede I."/>
            <person name="Drula E."/>
            <person name="Henrissat B."/>
            <person name="Morin E."/>
            <person name="Kohler A."/>
            <person name="Barry K."/>
            <person name="LaButti K."/>
            <person name="Morin E."/>
            <person name="Salamov A."/>
            <person name="Lipzen A."/>
            <person name="Mereny Z."/>
            <person name="Hegedus B."/>
            <person name="Baldrian P."/>
            <person name="Stursova M."/>
            <person name="Weitz H."/>
            <person name="Taylor A."/>
            <person name="Grigoriev I.V."/>
            <person name="Nagy L.G."/>
            <person name="Martin F."/>
            <person name="Kauserud H."/>
        </authorList>
    </citation>
    <scope>NUCLEOTIDE SEQUENCE</scope>
    <source>
        <strain evidence="3">9144</strain>
    </source>
</reference>